<dbReference type="RefSeq" id="WP_117314121.1">
    <property type="nucleotide sequence ID" value="NZ_JBHRUJ010000020.1"/>
</dbReference>
<accession>A0ABV7KT06</accession>
<name>A0ABV7KT06_PLAOK</name>
<comment type="caution">
    <text evidence="2">The sequence shown here is derived from an EMBL/GenBank/DDBJ whole genome shotgun (WGS) entry which is preliminary data.</text>
</comment>
<feature type="transmembrane region" description="Helical" evidence="1">
    <location>
        <begin position="427"/>
        <end position="448"/>
    </location>
</feature>
<feature type="transmembrane region" description="Helical" evidence="1">
    <location>
        <begin position="365"/>
        <end position="382"/>
    </location>
</feature>
<evidence type="ECO:0000313" key="2">
    <source>
        <dbReference type="EMBL" id="MFC3212622.1"/>
    </source>
</evidence>
<reference evidence="3" key="1">
    <citation type="journal article" date="2019" name="Int. J. Syst. Evol. Microbiol.">
        <title>The Global Catalogue of Microorganisms (GCM) 10K type strain sequencing project: providing services to taxonomists for standard genome sequencing and annotation.</title>
        <authorList>
            <consortium name="The Broad Institute Genomics Platform"/>
            <consortium name="The Broad Institute Genome Sequencing Center for Infectious Disease"/>
            <person name="Wu L."/>
            <person name="Ma J."/>
        </authorList>
    </citation>
    <scope>NUCLEOTIDE SEQUENCE [LARGE SCALE GENOMIC DNA]</scope>
    <source>
        <strain evidence="3">CCM 320</strain>
    </source>
</reference>
<feature type="transmembrane region" description="Helical" evidence="1">
    <location>
        <begin position="338"/>
        <end position="356"/>
    </location>
</feature>
<keyword evidence="3" id="KW-1185">Reference proteome</keyword>
<feature type="transmembrane region" description="Helical" evidence="1">
    <location>
        <begin position="555"/>
        <end position="576"/>
    </location>
</feature>
<feature type="transmembrane region" description="Helical" evidence="1">
    <location>
        <begin position="388"/>
        <end position="407"/>
    </location>
</feature>
<gene>
    <name evidence="2" type="ORF">ACFOEJ_16230</name>
</gene>
<feature type="transmembrane region" description="Helical" evidence="1">
    <location>
        <begin position="483"/>
        <end position="502"/>
    </location>
</feature>
<organism evidence="2 3">
    <name type="scientific">Planomicrobium okeanokoites</name>
    <name type="common">Planococcus okeanokoites</name>
    <name type="synonym">Flavobacterium okeanokoites</name>
    <dbReference type="NCBI Taxonomy" id="244"/>
    <lineage>
        <taxon>Bacteria</taxon>
        <taxon>Bacillati</taxon>
        <taxon>Bacillota</taxon>
        <taxon>Bacilli</taxon>
        <taxon>Bacillales</taxon>
        <taxon>Caryophanaceae</taxon>
        <taxon>Planomicrobium</taxon>
    </lineage>
</organism>
<dbReference type="EMBL" id="JBHRUJ010000020">
    <property type="protein sequence ID" value="MFC3212622.1"/>
    <property type="molecule type" value="Genomic_DNA"/>
</dbReference>
<feature type="transmembrane region" description="Helical" evidence="1">
    <location>
        <begin position="588"/>
        <end position="608"/>
    </location>
</feature>
<evidence type="ECO:0000313" key="3">
    <source>
        <dbReference type="Proteomes" id="UP001595625"/>
    </source>
</evidence>
<proteinExistence type="predicted"/>
<evidence type="ECO:0000256" key="1">
    <source>
        <dbReference type="SAM" id="Phobius"/>
    </source>
</evidence>
<dbReference type="InterPro" id="IPR043748">
    <property type="entry name" value="DUF5693"/>
</dbReference>
<keyword evidence="1" id="KW-0812">Transmembrane</keyword>
<feature type="transmembrane region" description="Helical" evidence="1">
    <location>
        <begin position="454"/>
        <end position="471"/>
    </location>
</feature>
<protein>
    <submittedName>
        <fullName evidence="2">DUF5693 family protein</fullName>
    </submittedName>
</protein>
<keyword evidence="1" id="KW-0472">Membrane</keyword>
<dbReference type="Pfam" id="PF18949">
    <property type="entry name" value="DUF5693"/>
    <property type="match status" value="1"/>
</dbReference>
<keyword evidence="1" id="KW-1133">Transmembrane helix</keyword>
<sequence>MQKVLIGIILAAMILTIPSIYNRVQVEESNKTVETIVPYKYIMEWMIKDPELDQERILSQLQDYGIDTISMEPDTLRSLQQKGELTVISVPRMSELLIFNQMEPLRHPFDKQGVFIHSYGDSSFDDLTRNVFEETRQITVEGVDYTFVPGPPDDILEIPVGYDLNVVDAVLDSGMDLVPRMADSKNIEDTERMAEELLELKQPGIEKVLFSGTAAPFSTEPERLKEFSTRLADAGYSIFNVEFADLKGFETAAYTMDMDVVRLHSQSLTADNAFDIADKFTRGAKERNIRAFFVNANISEYADAELAFEELNKEIEKQLPASFQRGQSKLYEEIGVPLWQIAVGLIGSIAFLAWAAQTVFGNRKLTYAAIGGLTLLALAYLVTDMTLILKAFALGLAVTTPVFAVLLKKDTESKYYLISSYFKAVGITLIGIWLIVVLLNGNAFILGIDAFKGVKLVYFLPIAFLVLYALWGNMEKFIKANVTFGHLIVIGLVGVIVVFYLGRTGNEGSVLPYELQFRMFLEEVLYVRPRTKEFLIGLPIFLLALEMAKKYKTISYYLLIPAVIGFLSMVNTFTHFHIPLSISLLRTGYSVVLGLLIGLILVFLYRWASQKIITELNRRWQR</sequence>
<dbReference type="Proteomes" id="UP001595625">
    <property type="component" value="Unassembled WGS sequence"/>
</dbReference>